<dbReference type="InterPro" id="IPR012337">
    <property type="entry name" value="RNaseH-like_sf"/>
</dbReference>
<evidence type="ECO:0000259" key="2">
    <source>
        <dbReference type="PROSITE" id="PS50994"/>
    </source>
</evidence>
<feature type="region of interest" description="Disordered" evidence="1">
    <location>
        <begin position="381"/>
        <end position="409"/>
    </location>
</feature>
<dbReference type="GO" id="GO:0015074">
    <property type="term" value="P:DNA integration"/>
    <property type="evidence" value="ECO:0007669"/>
    <property type="project" value="InterPro"/>
</dbReference>
<dbReference type="Gene3D" id="3.30.420.10">
    <property type="entry name" value="Ribonuclease H-like superfamily/Ribonuclease H"/>
    <property type="match status" value="1"/>
</dbReference>
<reference evidence="3" key="1">
    <citation type="journal article" date="2016" name="Sci. Rep.">
        <title>Molecular characterization of firefly nuptial gifts: a multi-omics approach sheds light on postcopulatory sexual selection.</title>
        <authorList>
            <person name="Al-Wathiqui N."/>
            <person name="Fallon T.R."/>
            <person name="South A."/>
            <person name="Weng J.K."/>
            <person name="Lewis S.M."/>
        </authorList>
    </citation>
    <scope>NUCLEOTIDE SEQUENCE</scope>
</reference>
<evidence type="ECO:0000256" key="1">
    <source>
        <dbReference type="SAM" id="MobiDB-lite"/>
    </source>
</evidence>
<dbReference type="InterPro" id="IPR001584">
    <property type="entry name" value="Integrase_cat-core"/>
</dbReference>
<feature type="domain" description="Integrase catalytic" evidence="2">
    <location>
        <begin position="103"/>
        <end position="260"/>
    </location>
</feature>
<feature type="compositionally biased region" description="Acidic residues" evidence="1">
    <location>
        <begin position="383"/>
        <end position="401"/>
    </location>
</feature>
<organism evidence="3">
    <name type="scientific">Photinus pyralis</name>
    <name type="common">Common eastern firefly</name>
    <name type="synonym">Lampyris pyralis</name>
    <dbReference type="NCBI Taxonomy" id="7054"/>
    <lineage>
        <taxon>Eukaryota</taxon>
        <taxon>Metazoa</taxon>
        <taxon>Ecdysozoa</taxon>
        <taxon>Arthropoda</taxon>
        <taxon>Hexapoda</taxon>
        <taxon>Insecta</taxon>
        <taxon>Pterygota</taxon>
        <taxon>Neoptera</taxon>
        <taxon>Endopterygota</taxon>
        <taxon>Coleoptera</taxon>
        <taxon>Polyphaga</taxon>
        <taxon>Elateriformia</taxon>
        <taxon>Elateroidea</taxon>
        <taxon>Lampyridae</taxon>
        <taxon>Lampyrinae</taxon>
        <taxon>Photinus</taxon>
    </lineage>
</organism>
<dbReference type="PROSITE" id="PS50994">
    <property type="entry name" value="INTEGRASE"/>
    <property type="match status" value="1"/>
</dbReference>
<feature type="region of interest" description="Disordered" evidence="1">
    <location>
        <begin position="416"/>
        <end position="435"/>
    </location>
</feature>
<dbReference type="InterPro" id="IPR036397">
    <property type="entry name" value="RNaseH_sf"/>
</dbReference>
<protein>
    <recommendedName>
        <fullName evidence="2">Integrase catalytic domain-containing protein</fullName>
    </recommendedName>
</protein>
<proteinExistence type="predicted"/>
<evidence type="ECO:0000313" key="3">
    <source>
        <dbReference type="EMBL" id="JAV94451.1"/>
    </source>
</evidence>
<sequence>MAGDGDNEDAYVEELGQVTGSRGENAVNESINTVFPDSSNPDLTQLMIQQMATMTQLLSVMANNQAQAQALHTGPRDNVYHIMPDLNKIPGGKRPGQLHPIPPPSRPFARIHIDHVGPFIKSSAGNMYILVIVDALTKFVKLFAMSSTKTAPTVNAIELFMTQFGIPRRLISDRGTCFTSELFKDFIDRNGIQHILNSTQWPRANGQVERVNQTLVPVIMSAMDNETEWDIKIPEVERNLNITPNKVTRKTPFEALYGFLPRFTDGPLSNLVEEEDAEWRPPEDVQREIRENILVEQAKYKTRHDKRRFVGVKYKVGDVVMVKRVAISTGESTKMQPRYRGPFVITEALPADVYRIEKIAGTGGRPFSTTAHVSQMKVYKLPEDEETDISDDTDNDSDENGSDVIEPQENIVSVENELQSEEGGEELVQSGKRNRHKPKYLKDFQLY</sequence>
<dbReference type="PANTHER" id="PTHR37984">
    <property type="entry name" value="PROTEIN CBG26694"/>
    <property type="match status" value="1"/>
</dbReference>
<dbReference type="SUPFAM" id="SSF53098">
    <property type="entry name" value="Ribonuclease H-like"/>
    <property type="match status" value="1"/>
</dbReference>
<name>A0A1Y1N963_PHOPY</name>
<dbReference type="GO" id="GO:0003676">
    <property type="term" value="F:nucleic acid binding"/>
    <property type="evidence" value="ECO:0007669"/>
    <property type="project" value="InterPro"/>
</dbReference>
<accession>A0A1Y1N963</accession>
<dbReference type="InterPro" id="IPR050951">
    <property type="entry name" value="Retrovirus_Pol_polyprotein"/>
</dbReference>
<dbReference type="PANTHER" id="PTHR37984:SF5">
    <property type="entry name" value="PROTEIN NYNRIN-LIKE"/>
    <property type="match status" value="1"/>
</dbReference>
<dbReference type="AlphaFoldDB" id="A0A1Y1N963"/>
<dbReference type="Pfam" id="PF00665">
    <property type="entry name" value="rve"/>
    <property type="match status" value="1"/>
</dbReference>
<dbReference type="EMBL" id="GEZM01009626">
    <property type="protein sequence ID" value="JAV94451.1"/>
    <property type="molecule type" value="Transcribed_RNA"/>
</dbReference>